<reference evidence="2" key="1">
    <citation type="journal article" date="2021" name="PeerJ">
        <title>Extensive microbial diversity within the chicken gut microbiome revealed by metagenomics and culture.</title>
        <authorList>
            <person name="Gilroy R."/>
            <person name="Ravi A."/>
            <person name="Getino M."/>
            <person name="Pursley I."/>
            <person name="Horton D.L."/>
            <person name="Alikhan N.F."/>
            <person name="Baker D."/>
            <person name="Gharbi K."/>
            <person name="Hall N."/>
            <person name="Watson M."/>
            <person name="Adriaenssens E.M."/>
            <person name="Foster-Nyarko E."/>
            <person name="Jarju S."/>
            <person name="Secka A."/>
            <person name="Antonio M."/>
            <person name="Oren A."/>
            <person name="Chaudhuri R.R."/>
            <person name="La Ragione R."/>
            <person name="Hildebrand F."/>
            <person name="Pallen M.J."/>
        </authorList>
    </citation>
    <scope>NUCLEOTIDE SEQUENCE</scope>
    <source>
        <strain evidence="2">ChiHecec2B26-446</strain>
    </source>
</reference>
<feature type="chain" id="PRO_5038536032" evidence="1">
    <location>
        <begin position="25"/>
        <end position="525"/>
    </location>
</feature>
<dbReference type="NCBIfam" id="NF033939">
    <property type="entry name" value="DESULF_POR1"/>
    <property type="match status" value="1"/>
</dbReference>
<accession>A0A9D1PUT6</accession>
<dbReference type="Proteomes" id="UP000886752">
    <property type="component" value="Unassembled WGS sequence"/>
</dbReference>
<reference evidence="2" key="2">
    <citation type="submission" date="2021-04" db="EMBL/GenBank/DDBJ databases">
        <authorList>
            <person name="Gilroy R."/>
        </authorList>
    </citation>
    <scope>NUCLEOTIDE SEQUENCE</scope>
    <source>
        <strain evidence="2">ChiHecec2B26-446</strain>
    </source>
</reference>
<dbReference type="AlphaFoldDB" id="A0A9D1PUT6"/>
<proteinExistence type="predicted"/>
<dbReference type="InterPro" id="IPR059232">
    <property type="entry name" value="Porin_put"/>
</dbReference>
<evidence type="ECO:0000313" key="3">
    <source>
        <dbReference type="Proteomes" id="UP000886752"/>
    </source>
</evidence>
<evidence type="ECO:0000256" key="1">
    <source>
        <dbReference type="SAM" id="SignalP"/>
    </source>
</evidence>
<gene>
    <name evidence="2" type="ORF">H9894_01995</name>
</gene>
<sequence>MRKLATLLIAAGLVFGAGTTAANAIDFKAKGEWVMSFDYGQNGNFTGGNGQTGYNGKEDEFNAKQRVRLQLDAVASESLSGTVFFEIGNTTWGNADSGGALGADQQIVEVRRAYIDWMVPNTELKVRMGLQGMALPSFAVQKNQAFNDDVAGITLSYQFTENVGVTAFWARPYNDNFAGGTDNYRYDRPANFMDNIDAFGLTIPLTFDGIKVTPWGMIAAIGPNAFGLEGENPDGSSYWDTFGNFVGESASKQMAAGLLPAWGVIGSDLNRNISGVKLDKYAVAWWAGLTADITYFDPFRVAFDFTAGGVDWDESRLNRAGWMAALLLEYKMDWGIPGLVGWYASGDNSNLGDGSERMPYLSVNNGDNDFSYYAFDGHPYIAREGAIGNNMAGTWGVGLRVKDVSFIEDLKHTLRVNLIGGTNNHKIFKELAKRATLDQWQGYTSNGADYGFRSVYLTDQDTMLEIGLHNEYKMYENFTIMLDANYLALWLADTKYDGMRRYMDGSNSTETRDAWNVNVSFVYSF</sequence>
<feature type="signal peptide" evidence="1">
    <location>
        <begin position="1"/>
        <end position="24"/>
    </location>
</feature>
<organism evidence="2 3">
    <name type="scientific">Candidatus Desulfovibrio intestinipullorum</name>
    <dbReference type="NCBI Taxonomy" id="2838536"/>
    <lineage>
        <taxon>Bacteria</taxon>
        <taxon>Pseudomonadati</taxon>
        <taxon>Thermodesulfobacteriota</taxon>
        <taxon>Desulfovibrionia</taxon>
        <taxon>Desulfovibrionales</taxon>
        <taxon>Desulfovibrionaceae</taxon>
        <taxon>Desulfovibrio</taxon>
    </lineage>
</organism>
<name>A0A9D1PUT6_9BACT</name>
<protein>
    <submittedName>
        <fullName evidence="2">Outer membrane homotrimeric porin</fullName>
    </submittedName>
</protein>
<evidence type="ECO:0000313" key="2">
    <source>
        <dbReference type="EMBL" id="HIV99948.1"/>
    </source>
</evidence>
<dbReference type="EMBL" id="DXHV01000025">
    <property type="protein sequence ID" value="HIV99948.1"/>
    <property type="molecule type" value="Genomic_DNA"/>
</dbReference>
<comment type="caution">
    <text evidence="2">The sequence shown here is derived from an EMBL/GenBank/DDBJ whole genome shotgun (WGS) entry which is preliminary data.</text>
</comment>
<keyword evidence="1" id="KW-0732">Signal</keyword>